<feature type="region of interest" description="Disordered" evidence="1">
    <location>
        <begin position="1129"/>
        <end position="1166"/>
    </location>
</feature>
<dbReference type="EMBL" id="GAKP01020086">
    <property type="protein sequence ID" value="JAC38866.1"/>
    <property type="molecule type" value="Transcribed_RNA"/>
</dbReference>
<dbReference type="InterPro" id="IPR036020">
    <property type="entry name" value="WW_dom_sf"/>
</dbReference>
<dbReference type="AlphaFoldDB" id="A0A034V6D3"/>
<accession>A0A034V6D3</accession>
<dbReference type="FunFam" id="2.20.70.10:FF:000082">
    <property type="entry name" value="Phosphorylated CTD-interacting factor"/>
    <property type="match status" value="1"/>
</dbReference>
<dbReference type="Pfam" id="PF00397">
    <property type="entry name" value="WW"/>
    <property type="match status" value="1"/>
</dbReference>
<feature type="non-terminal residue" evidence="3">
    <location>
        <position position="1166"/>
    </location>
</feature>
<reference evidence="3" key="1">
    <citation type="journal article" date="2014" name="BMC Genomics">
        <title>Characterizing the developmental transcriptome of the oriental fruit fly, Bactrocera dorsalis (Diptera: Tephritidae) through comparative genomic analysis with Drosophila melanogaster utilizing modENCODE datasets.</title>
        <authorList>
            <person name="Geib S.M."/>
            <person name="Calla B."/>
            <person name="Hall B."/>
            <person name="Hou S."/>
            <person name="Manoukis N.C."/>
        </authorList>
    </citation>
    <scope>NUCLEOTIDE SEQUENCE</scope>
    <source>
        <strain evidence="3">Punador</strain>
    </source>
</reference>
<dbReference type="SUPFAM" id="SSF51045">
    <property type="entry name" value="WW domain"/>
    <property type="match status" value="1"/>
</dbReference>
<dbReference type="CDD" id="cd00201">
    <property type="entry name" value="WW"/>
    <property type="match status" value="1"/>
</dbReference>
<feature type="compositionally biased region" description="Polar residues" evidence="1">
    <location>
        <begin position="792"/>
        <end position="814"/>
    </location>
</feature>
<proteinExistence type="predicted"/>
<organism evidence="3">
    <name type="scientific">Bactrocera dorsalis</name>
    <name type="common">Oriental fruit fly</name>
    <name type="synonym">Dacus dorsalis</name>
    <dbReference type="NCBI Taxonomy" id="27457"/>
    <lineage>
        <taxon>Eukaryota</taxon>
        <taxon>Metazoa</taxon>
        <taxon>Ecdysozoa</taxon>
        <taxon>Arthropoda</taxon>
        <taxon>Hexapoda</taxon>
        <taxon>Insecta</taxon>
        <taxon>Pterygota</taxon>
        <taxon>Neoptera</taxon>
        <taxon>Endopterygota</taxon>
        <taxon>Diptera</taxon>
        <taxon>Brachycera</taxon>
        <taxon>Muscomorpha</taxon>
        <taxon>Tephritoidea</taxon>
        <taxon>Tephritidae</taxon>
        <taxon>Bactrocera</taxon>
        <taxon>Bactrocera</taxon>
    </lineage>
</organism>
<sequence>MAANNNLNMHSMSPQHLSPLNTNIMPQSVIASTGSVNPMIGMQTMPQPSSSAQSAWDQLTASSSSSANANVLNTTSTANIIGSSGAVGLGIGNTPNLTTLQNMQPGVNTLIGGAGGITNTVNPVGTTGITMGDPNGFGLGNMSGGSSPAAGCASPSTPTKTGAPPLDGMMAHTPTQGPPAMHSAGYGEELTAELVNQGWRKFWSKRENRPYYWNKITGESLWEMPGARPFDPLTDPLGICHSGGQTPINPGLPHHPHHMQHPNLKRRPSDDMHLHPHQQHPPLKKFVLAGPWDLEICTNAVIVERPPTLLPQPHPEIEALRAAYTMKLVKTYEDLCMRRENIKAPKDSFNRWLMERKVIDNGCDPLLPSNCNPEISPSMYREIMADIPIKIVKPKFTGDARKQLSRYAEAAKQIIESRSAPAESKKVVKWNVEDTFQWLRRTVGASYEDFQDRLAHLKRQCEPHLVETVKSSVEALCIKIYHLSAEHARKIRERHMQLLKEHGIPEPTPPPPPPTTDEAAAEKFKELERLRQQFMHKIDSINTNNVDDIKTVTVTAENFSPPPPPPIPPTILPPSLINLLQSTRKKPLPMIKAAEPRKAIMPAPQMSTASNEVDAVNNHMPLASSTVSVVPTNLNESSTLMTTQAQPTAQSFASNTTAMASNNAALNVSKHAESKLPHAESSEMLIIKGKFTVTKAKETPELQQLRTEADKLKHLSSSANAHTISFPSSYGGYTSVQGLFSQRYGSHKFPTAVPHLSKKFFDASLVEIRTPDASNTSLNQIGNEERPKCEQISKSTENDTSTSASTPASKNTTTLIHHQSYNNCDNSLVKPPGNLAHLDDVWIKRTAVKTPSARRQTLDESALGIGRTTAAPSEDEQDGRLPGSRPSSAPAEPNAKAARKASKKMEKEARRQEKEASRREKEARKLERETARRQEREAAKLEKLNRNMEKISRSTERVGSSTRSGSLERRRSGEDSPVLNQSTVHGIASPNRRPTIFDVFRQRAKSDAKRKDSLLLAAGSGGVAGAPGTDNSSSSSTHSGTGGGGGSGGIMNQMKVAMQNSGLIGHHHHDKRQHPAVTITAAEGGSAKNKYKDGSAHPHQGSDAQYYHTVTAVRRSDASRSPMTKVMDLFRSRSNSAATEADKRKARAAAHQQQLAVQSAHMRRAS</sequence>
<feature type="region of interest" description="Disordered" evidence="1">
    <location>
        <begin position="774"/>
        <end position="814"/>
    </location>
</feature>
<dbReference type="Gene3D" id="2.20.70.10">
    <property type="match status" value="1"/>
</dbReference>
<evidence type="ECO:0000259" key="2">
    <source>
        <dbReference type="PROSITE" id="PS50020"/>
    </source>
</evidence>
<feature type="domain" description="WW" evidence="2">
    <location>
        <begin position="193"/>
        <end position="227"/>
    </location>
</feature>
<gene>
    <name evidence="3" type="primary">PCIF1</name>
</gene>
<feature type="compositionally biased region" description="Low complexity" evidence="1">
    <location>
        <begin position="1149"/>
        <end position="1160"/>
    </location>
</feature>
<dbReference type="OrthoDB" id="193787at2759"/>
<evidence type="ECO:0000256" key="1">
    <source>
        <dbReference type="SAM" id="MobiDB-lite"/>
    </source>
</evidence>
<dbReference type="InterPro" id="IPR001202">
    <property type="entry name" value="WW_dom"/>
</dbReference>
<dbReference type="PANTHER" id="PTHR21727:SF0">
    <property type="entry name" value="MRNA (2'-O-METHYLADENOSINE-N(6)-)-METHYLTRANSFERASE"/>
    <property type="match status" value="1"/>
</dbReference>
<dbReference type="GO" id="GO:0005634">
    <property type="term" value="C:nucleus"/>
    <property type="evidence" value="ECO:0007669"/>
    <property type="project" value="TreeGrafter"/>
</dbReference>
<dbReference type="SMART" id="SM00456">
    <property type="entry name" value="WW"/>
    <property type="match status" value="1"/>
</dbReference>
<feature type="region of interest" description="Disordered" evidence="1">
    <location>
        <begin position="1"/>
        <end position="20"/>
    </location>
</feature>
<dbReference type="InterPro" id="IPR039881">
    <property type="entry name" value="PCIF1-like"/>
</dbReference>
<evidence type="ECO:0000313" key="3">
    <source>
        <dbReference type="EMBL" id="JAC38866.1"/>
    </source>
</evidence>
<feature type="region of interest" description="Disordered" evidence="1">
    <location>
        <begin position="1021"/>
        <end position="1052"/>
    </location>
</feature>
<protein>
    <submittedName>
        <fullName evidence="3">Phosphorylated CTD-interacting factor 1</fullName>
    </submittedName>
</protein>
<dbReference type="GO" id="GO:0016422">
    <property type="term" value="F:mRNA (2'-O-methyladenosine-N6-)-methyltransferase activity"/>
    <property type="evidence" value="ECO:0007669"/>
    <property type="project" value="InterPro"/>
</dbReference>
<feature type="compositionally biased region" description="Basic and acidic residues" evidence="1">
    <location>
        <begin position="903"/>
        <end position="956"/>
    </location>
</feature>
<dbReference type="GO" id="GO:0099122">
    <property type="term" value="F:RNA polymerase II C-terminal domain binding"/>
    <property type="evidence" value="ECO:0007669"/>
    <property type="project" value="InterPro"/>
</dbReference>
<feature type="region of interest" description="Disordered" evidence="1">
    <location>
        <begin position="849"/>
        <end position="990"/>
    </location>
</feature>
<feature type="compositionally biased region" description="Gly residues" evidence="1">
    <location>
        <begin position="1040"/>
        <end position="1049"/>
    </location>
</feature>
<name>A0A034V6D3_BACDO</name>
<dbReference type="PROSITE" id="PS50020">
    <property type="entry name" value="WW_DOMAIN_2"/>
    <property type="match status" value="1"/>
</dbReference>
<dbReference type="PANTHER" id="PTHR21727">
    <property type="entry name" value="PHOSPHORYLATED CTD INTERACTING FACTOR 1"/>
    <property type="match status" value="1"/>
</dbReference>